<proteinExistence type="predicted"/>
<dbReference type="RefSeq" id="WP_386801837.1">
    <property type="nucleotide sequence ID" value="NZ_JBHTMU010000006.1"/>
</dbReference>
<protein>
    <submittedName>
        <fullName evidence="2">Uncharacterized protein</fullName>
    </submittedName>
</protein>
<keyword evidence="3" id="KW-1185">Reference proteome</keyword>
<accession>A0ABW3ZGB2</accession>
<sequence>MTILRPFLILLLVLALLPVGGYLRAMDRAADGAGVVSLSEGTDAVRPKVAPTLRAVSARQCRTALVPGGSCAAPALLVETADWPERVLGDHERPASRRTAEGLAHVPPRAPPRRA</sequence>
<feature type="region of interest" description="Disordered" evidence="1">
    <location>
        <begin position="89"/>
        <end position="115"/>
    </location>
</feature>
<feature type="compositionally biased region" description="Basic and acidic residues" evidence="1">
    <location>
        <begin position="89"/>
        <end position="100"/>
    </location>
</feature>
<gene>
    <name evidence="2" type="ORF">ACFQ4E_04990</name>
</gene>
<dbReference type="Proteomes" id="UP001597135">
    <property type="component" value="Unassembled WGS sequence"/>
</dbReference>
<evidence type="ECO:0000256" key="1">
    <source>
        <dbReference type="SAM" id="MobiDB-lite"/>
    </source>
</evidence>
<organism evidence="2 3">
    <name type="scientific">Litorisediminicola beolgyonensis</name>
    <dbReference type="NCBI Taxonomy" id="1173614"/>
    <lineage>
        <taxon>Bacteria</taxon>
        <taxon>Pseudomonadati</taxon>
        <taxon>Pseudomonadota</taxon>
        <taxon>Alphaproteobacteria</taxon>
        <taxon>Rhodobacterales</taxon>
        <taxon>Paracoccaceae</taxon>
        <taxon>Litorisediminicola</taxon>
    </lineage>
</organism>
<comment type="caution">
    <text evidence="2">The sequence shown here is derived from an EMBL/GenBank/DDBJ whole genome shotgun (WGS) entry which is preliminary data.</text>
</comment>
<evidence type="ECO:0000313" key="3">
    <source>
        <dbReference type="Proteomes" id="UP001597135"/>
    </source>
</evidence>
<reference evidence="3" key="1">
    <citation type="journal article" date="2019" name="Int. J. Syst. Evol. Microbiol.">
        <title>The Global Catalogue of Microorganisms (GCM) 10K type strain sequencing project: providing services to taxonomists for standard genome sequencing and annotation.</title>
        <authorList>
            <consortium name="The Broad Institute Genomics Platform"/>
            <consortium name="The Broad Institute Genome Sequencing Center for Infectious Disease"/>
            <person name="Wu L."/>
            <person name="Ma J."/>
        </authorList>
    </citation>
    <scope>NUCLEOTIDE SEQUENCE [LARGE SCALE GENOMIC DNA]</scope>
    <source>
        <strain evidence="3">CCUG 62953</strain>
    </source>
</reference>
<name>A0ABW3ZGB2_9RHOB</name>
<dbReference type="EMBL" id="JBHTMU010000006">
    <property type="protein sequence ID" value="MFD1341770.1"/>
    <property type="molecule type" value="Genomic_DNA"/>
</dbReference>
<evidence type="ECO:0000313" key="2">
    <source>
        <dbReference type="EMBL" id="MFD1341770.1"/>
    </source>
</evidence>